<organism evidence="6 7">
    <name type="scientific">Duganella violaceipulchra</name>
    <dbReference type="NCBI Taxonomy" id="2849652"/>
    <lineage>
        <taxon>Bacteria</taxon>
        <taxon>Pseudomonadati</taxon>
        <taxon>Pseudomonadota</taxon>
        <taxon>Betaproteobacteria</taxon>
        <taxon>Burkholderiales</taxon>
        <taxon>Oxalobacteraceae</taxon>
        <taxon>Telluria group</taxon>
        <taxon>Duganella</taxon>
    </lineage>
</organism>
<accession>A0ABT1GE12</accession>
<name>A0ABT1GE12_9BURK</name>
<sequence length="499" mass="54793">MSHAMNERRQFLTRSIGLAALGLSSGAARADSDTYRRFHQALEHDARLSAYAGVTGELAGDAVIHGRMPDDLQGTFYRNGPGRFELGGERYHHWFDGDGYVQRWQVGGGKVSHRGRFVATQKYIEETAAGQFLYPAFGTYIDRRPVKSNDTVNVANTNLLPFGGRVYALWEGGSAIEVDPQTLETRGIKTWRPNLKGMPFSAHPKADPDGGLWNFGNMPGADKLMIYRLNAAGEVARTGMVDVPDLNMVHDFAISARHLIFLVPPYDMKSGPELSLGDSLHWAGATRPLRVMVIAKDTLQLRQVFELPARMVFHVGNAFEDGACTRLDAVMHEGDTLHELADVMHGEIRPFRDGSSTVQITLDYVAGQAREARLFGASEFPRVAPQVVSVRHRKLAVMGVAPGSADDSFNTVNLIDIDSGKADSYRFDAGWVAEEHVLVPRRGARAETDGYLVGVAQDVRRGQTVLTVFDAHNIKAGPRAMARLSYAPPPCIHGNFLPS</sequence>
<evidence type="ECO:0000313" key="6">
    <source>
        <dbReference type="EMBL" id="MCP2006958.1"/>
    </source>
</evidence>
<evidence type="ECO:0000256" key="4">
    <source>
        <dbReference type="ARBA" id="ARBA00023002"/>
    </source>
</evidence>
<dbReference type="PANTHER" id="PTHR10543">
    <property type="entry name" value="BETA-CAROTENE DIOXYGENASE"/>
    <property type="match status" value="1"/>
</dbReference>
<evidence type="ECO:0000256" key="1">
    <source>
        <dbReference type="ARBA" id="ARBA00001954"/>
    </source>
</evidence>
<comment type="caution">
    <text evidence="6">The sequence shown here is derived from an EMBL/GenBank/DDBJ whole genome shotgun (WGS) entry which is preliminary data.</text>
</comment>
<protein>
    <submittedName>
        <fullName evidence="6">Carotenoid cleavage dioxygenase</fullName>
    </submittedName>
</protein>
<keyword evidence="4" id="KW-0560">Oxidoreductase</keyword>
<dbReference type="InterPro" id="IPR004294">
    <property type="entry name" value="Carotenoid_Oase"/>
</dbReference>
<evidence type="ECO:0000313" key="7">
    <source>
        <dbReference type="Proteomes" id="UP001162889"/>
    </source>
</evidence>
<dbReference type="GO" id="GO:0051213">
    <property type="term" value="F:dioxygenase activity"/>
    <property type="evidence" value="ECO:0007669"/>
    <property type="project" value="UniProtKB-KW"/>
</dbReference>
<proteinExistence type="inferred from homology"/>
<dbReference type="Proteomes" id="UP001162889">
    <property type="component" value="Unassembled WGS sequence"/>
</dbReference>
<keyword evidence="6" id="KW-0223">Dioxygenase</keyword>
<comment type="similarity">
    <text evidence="2">Belongs to the carotenoid oxygenase family.</text>
</comment>
<dbReference type="EMBL" id="JALJZU010000001">
    <property type="protein sequence ID" value="MCP2006958.1"/>
    <property type="molecule type" value="Genomic_DNA"/>
</dbReference>
<comment type="cofactor">
    <cofactor evidence="1">
        <name>Fe(2+)</name>
        <dbReference type="ChEBI" id="CHEBI:29033"/>
    </cofactor>
</comment>
<dbReference type="InterPro" id="IPR006311">
    <property type="entry name" value="TAT_signal"/>
</dbReference>
<evidence type="ECO:0000256" key="3">
    <source>
        <dbReference type="ARBA" id="ARBA00022723"/>
    </source>
</evidence>
<dbReference type="PROSITE" id="PS51318">
    <property type="entry name" value="TAT"/>
    <property type="match status" value="1"/>
</dbReference>
<dbReference type="Pfam" id="PF03055">
    <property type="entry name" value="RPE65"/>
    <property type="match status" value="1"/>
</dbReference>
<evidence type="ECO:0000256" key="5">
    <source>
        <dbReference type="ARBA" id="ARBA00023004"/>
    </source>
</evidence>
<keyword evidence="5" id="KW-0408">Iron</keyword>
<evidence type="ECO:0000256" key="2">
    <source>
        <dbReference type="ARBA" id="ARBA00006787"/>
    </source>
</evidence>
<keyword evidence="3" id="KW-0479">Metal-binding</keyword>
<dbReference type="PANTHER" id="PTHR10543:SF89">
    <property type="entry name" value="CAROTENOID 9,10(9',10')-CLEAVAGE DIOXYGENASE 1"/>
    <property type="match status" value="1"/>
</dbReference>
<reference evidence="6" key="1">
    <citation type="submission" date="2022-03" db="EMBL/GenBank/DDBJ databases">
        <title>Genome Encyclopedia of Bacteria and Archaea VI: Functional Genomics of Type Strains.</title>
        <authorList>
            <person name="Whitman W."/>
        </authorList>
    </citation>
    <scope>NUCLEOTIDE SEQUENCE</scope>
    <source>
        <strain evidence="6">HSC-15S17</strain>
    </source>
</reference>
<dbReference type="RefSeq" id="WP_229224801.1">
    <property type="nucleotide sequence ID" value="NZ_JAHTGR010000006.1"/>
</dbReference>
<keyword evidence="7" id="KW-1185">Reference proteome</keyword>
<gene>
    <name evidence="6" type="ORF">L1274_000646</name>
</gene>